<dbReference type="RefSeq" id="WP_382373397.1">
    <property type="nucleotide sequence ID" value="NZ_JBHLWA010000013.1"/>
</dbReference>
<evidence type="ECO:0000256" key="10">
    <source>
        <dbReference type="ARBA" id="ARBA00023004"/>
    </source>
</evidence>
<evidence type="ECO:0000313" key="15">
    <source>
        <dbReference type="EMBL" id="MFC0322559.1"/>
    </source>
</evidence>
<comment type="subcellular location">
    <subcellularLocation>
        <location evidence="2">Cell membrane</location>
        <topology evidence="2">Multi-pass membrane protein</topology>
    </subcellularLocation>
</comment>
<accession>A0ABV6HVB6</accession>
<dbReference type="Proteomes" id="UP001589769">
    <property type="component" value="Unassembled WGS sequence"/>
</dbReference>
<feature type="domain" description="Cytochrome b561 bacterial/Ni-hydrogenase" evidence="14">
    <location>
        <begin position="5"/>
        <end position="176"/>
    </location>
</feature>
<evidence type="ECO:0000256" key="4">
    <source>
        <dbReference type="ARBA" id="ARBA00022475"/>
    </source>
</evidence>
<feature type="transmembrane region" description="Helical" evidence="13">
    <location>
        <begin position="143"/>
        <end position="164"/>
    </location>
</feature>
<dbReference type="InterPro" id="IPR052168">
    <property type="entry name" value="Cytochrome_b561_oxidase"/>
</dbReference>
<comment type="similarity">
    <text evidence="12">Belongs to the cytochrome b561 family.</text>
</comment>
<evidence type="ECO:0000256" key="12">
    <source>
        <dbReference type="ARBA" id="ARBA00037975"/>
    </source>
</evidence>
<evidence type="ECO:0000256" key="1">
    <source>
        <dbReference type="ARBA" id="ARBA00001970"/>
    </source>
</evidence>
<dbReference type="EMBL" id="JBHLWA010000013">
    <property type="protein sequence ID" value="MFC0322559.1"/>
    <property type="molecule type" value="Genomic_DNA"/>
</dbReference>
<evidence type="ECO:0000256" key="5">
    <source>
        <dbReference type="ARBA" id="ARBA00022617"/>
    </source>
</evidence>
<dbReference type="PANTHER" id="PTHR30529">
    <property type="entry name" value="CYTOCHROME B561"/>
    <property type="match status" value="1"/>
</dbReference>
<evidence type="ECO:0000256" key="6">
    <source>
        <dbReference type="ARBA" id="ARBA00022692"/>
    </source>
</evidence>
<evidence type="ECO:0000259" key="14">
    <source>
        <dbReference type="Pfam" id="PF01292"/>
    </source>
</evidence>
<keyword evidence="4" id="KW-1003">Cell membrane</keyword>
<feature type="transmembrane region" description="Helical" evidence="13">
    <location>
        <begin position="12"/>
        <end position="28"/>
    </location>
</feature>
<keyword evidence="3" id="KW-0813">Transport</keyword>
<dbReference type="InterPro" id="IPR011577">
    <property type="entry name" value="Cyt_b561_bac/Ni-Hgenase"/>
</dbReference>
<sequence>MSANRYPRIQIFLHWFSLLLIGLTYINIHLHDLDLTFDWYDLMMDTHYTLGILVWLTVLFRLIIRHIYLKRTPEILPTPPIWQTKLAHYVHLALYLLFILIPIFGSLTVLNKGVDVTFFGYPMLTGFTANSETAHFIKEIHEALTNIALAFISLHAIAALYHHYIVKDNTLLRMIPNKTKSAD</sequence>
<evidence type="ECO:0000256" key="9">
    <source>
        <dbReference type="ARBA" id="ARBA00022989"/>
    </source>
</evidence>
<keyword evidence="8" id="KW-0249">Electron transport</keyword>
<dbReference type="SUPFAM" id="SSF81342">
    <property type="entry name" value="Transmembrane di-heme cytochromes"/>
    <property type="match status" value="1"/>
</dbReference>
<organism evidence="15 16">
    <name type="scientific">Gallibacterium melopsittaci</name>
    <dbReference type="NCBI Taxonomy" id="516063"/>
    <lineage>
        <taxon>Bacteria</taxon>
        <taxon>Pseudomonadati</taxon>
        <taxon>Pseudomonadota</taxon>
        <taxon>Gammaproteobacteria</taxon>
        <taxon>Pasteurellales</taxon>
        <taxon>Pasteurellaceae</taxon>
        <taxon>Gallibacterium</taxon>
    </lineage>
</organism>
<comment type="cofactor">
    <cofactor evidence="1">
        <name>heme b</name>
        <dbReference type="ChEBI" id="CHEBI:60344"/>
    </cofactor>
</comment>
<gene>
    <name evidence="15" type="ORF">ACFFHT_03130</name>
</gene>
<keyword evidence="7" id="KW-0479">Metal-binding</keyword>
<reference evidence="15 16" key="1">
    <citation type="submission" date="2024-09" db="EMBL/GenBank/DDBJ databases">
        <authorList>
            <person name="Sun Q."/>
            <person name="Mori K."/>
        </authorList>
    </citation>
    <scope>NUCLEOTIDE SEQUENCE [LARGE SCALE GENOMIC DNA]</scope>
    <source>
        <strain evidence="15 16">CCM 7538</strain>
    </source>
</reference>
<comment type="caution">
    <text evidence="15">The sequence shown here is derived from an EMBL/GenBank/DDBJ whole genome shotgun (WGS) entry which is preliminary data.</text>
</comment>
<keyword evidence="9 13" id="KW-1133">Transmembrane helix</keyword>
<keyword evidence="5" id="KW-0349">Heme</keyword>
<feature type="transmembrane region" description="Helical" evidence="13">
    <location>
        <begin position="48"/>
        <end position="68"/>
    </location>
</feature>
<feature type="transmembrane region" description="Helical" evidence="13">
    <location>
        <begin position="89"/>
        <end position="110"/>
    </location>
</feature>
<evidence type="ECO:0000313" key="16">
    <source>
        <dbReference type="Proteomes" id="UP001589769"/>
    </source>
</evidence>
<evidence type="ECO:0000256" key="2">
    <source>
        <dbReference type="ARBA" id="ARBA00004651"/>
    </source>
</evidence>
<evidence type="ECO:0000256" key="3">
    <source>
        <dbReference type="ARBA" id="ARBA00022448"/>
    </source>
</evidence>
<keyword evidence="10" id="KW-0408">Iron</keyword>
<keyword evidence="11 13" id="KW-0472">Membrane</keyword>
<evidence type="ECO:0000256" key="8">
    <source>
        <dbReference type="ARBA" id="ARBA00022982"/>
    </source>
</evidence>
<proteinExistence type="inferred from homology"/>
<dbReference type="InterPro" id="IPR016174">
    <property type="entry name" value="Di-haem_cyt_TM"/>
</dbReference>
<evidence type="ECO:0000256" key="7">
    <source>
        <dbReference type="ARBA" id="ARBA00022723"/>
    </source>
</evidence>
<dbReference type="Pfam" id="PF01292">
    <property type="entry name" value="Ni_hydr_CYTB"/>
    <property type="match status" value="1"/>
</dbReference>
<dbReference type="PANTHER" id="PTHR30529:SF3">
    <property type="entry name" value="CYTOCHROME B561 HOMOLOG 1"/>
    <property type="match status" value="1"/>
</dbReference>
<name>A0ABV6HVB6_9PAST</name>
<evidence type="ECO:0000256" key="11">
    <source>
        <dbReference type="ARBA" id="ARBA00023136"/>
    </source>
</evidence>
<keyword evidence="16" id="KW-1185">Reference proteome</keyword>
<keyword evidence="6 13" id="KW-0812">Transmembrane</keyword>
<evidence type="ECO:0000256" key="13">
    <source>
        <dbReference type="SAM" id="Phobius"/>
    </source>
</evidence>
<protein>
    <submittedName>
        <fullName evidence="15">Cytochrome b</fullName>
    </submittedName>
</protein>